<dbReference type="InterPro" id="IPR021858">
    <property type="entry name" value="Fun_TF"/>
</dbReference>
<evidence type="ECO:0000256" key="2">
    <source>
        <dbReference type="ARBA" id="ARBA00023242"/>
    </source>
</evidence>
<evidence type="ECO:0000313" key="4">
    <source>
        <dbReference type="EMBL" id="KAJ9633548.1"/>
    </source>
</evidence>
<organism evidence="4 5">
    <name type="scientific">Knufia peltigerae</name>
    <dbReference type="NCBI Taxonomy" id="1002370"/>
    <lineage>
        <taxon>Eukaryota</taxon>
        <taxon>Fungi</taxon>
        <taxon>Dikarya</taxon>
        <taxon>Ascomycota</taxon>
        <taxon>Pezizomycotina</taxon>
        <taxon>Eurotiomycetes</taxon>
        <taxon>Chaetothyriomycetidae</taxon>
        <taxon>Chaetothyriales</taxon>
        <taxon>Trichomeriaceae</taxon>
        <taxon>Knufia</taxon>
    </lineage>
</organism>
<proteinExistence type="predicted"/>
<dbReference type="EMBL" id="JAPDRN010000045">
    <property type="protein sequence ID" value="KAJ9633548.1"/>
    <property type="molecule type" value="Genomic_DNA"/>
</dbReference>
<dbReference type="AlphaFoldDB" id="A0AA39CX83"/>
<name>A0AA39CX83_9EURO</name>
<evidence type="ECO:0008006" key="6">
    <source>
        <dbReference type="Google" id="ProtNLM"/>
    </source>
</evidence>
<dbReference type="Pfam" id="PF11951">
    <property type="entry name" value="Fungal_trans_2"/>
    <property type="match status" value="1"/>
</dbReference>
<accession>A0AA39CX83</accession>
<protein>
    <recommendedName>
        <fullName evidence="6">Arginine metabolism regulation protein II</fullName>
    </recommendedName>
</protein>
<dbReference type="PANTHER" id="PTHR37534">
    <property type="entry name" value="TRANSCRIPTIONAL ACTIVATOR PROTEIN UGA3"/>
    <property type="match status" value="1"/>
</dbReference>
<gene>
    <name evidence="4" type="ORF">H2204_006931</name>
</gene>
<keyword evidence="2" id="KW-0539">Nucleus</keyword>
<evidence type="ECO:0000256" key="1">
    <source>
        <dbReference type="ARBA" id="ARBA00004123"/>
    </source>
</evidence>
<dbReference type="Proteomes" id="UP001172681">
    <property type="component" value="Unassembled WGS sequence"/>
</dbReference>
<comment type="subcellular location">
    <subcellularLocation>
        <location evidence="1">Nucleus</location>
    </subcellularLocation>
</comment>
<feature type="region of interest" description="Disordered" evidence="3">
    <location>
        <begin position="119"/>
        <end position="152"/>
    </location>
</feature>
<keyword evidence="5" id="KW-1185">Reference proteome</keyword>
<evidence type="ECO:0000313" key="5">
    <source>
        <dbReference type="Proteomes" id="UP001172681"/>
    </source>
</evidence>
<evidence type="ECO:0000256" key="3">
    <source>
        <dbReference type="SAM" id="MobiDB-lite"/>
    </source>
</evidence>
<dbReference type="GO" id="GO:0005634">
    <property type="term" value="C:nucleus"/>
    <property type="evidence" value="ECO:0007669"/>
    <property type="project" value="UniProtKB-SubCell"/>
</dbReference>
<reference evidence="4" key="1">
    <citation type="submission" date="2022-10" db="EMBL/GenBank/DDBJ databases">
        <title>Culturing micro-colonial fungi from biological soil crusts in the Mojave desert and describing Neophaeococcomyces mojavensis, and introducing the new genera and species Taxawa tesnikishii.</title>
        <authorList>
            <person name="Kurbessoian T."/>
            <person name="Stajich J.E."/>
        </authorList>
    </citation>
    <scope>NUCLEOTIDE SEQUENCE</scope>
    <source>
        <strain evidence="4">TK_35</strain>
    </source>
</reference>
<comment type="caution">
    <text evidence="4">The sequence shown here is derived from an EMBL/GenBank/DDBJ whole genome shotgun (WGS) entry which is preliminary data.</text>
</comment>
<sequence>MESQTPVMDNDGLEDELLQVGWLNVRYPDNRCLISLIGNIGLKPLTQHALSKTLSQVEQAATDDRSGNFGPFSVIRLADITTPFHEEPEPMICAEHVEFSPDNVVDYVSLELPIKSVEETENEATTFEPKSSDSPKAHHTASLANNSDDDSVQSISGDIVLDEELLTELQIEQLPIFNYLGSKWEATRVIGENELEHDGDHSHTTSTDLTAFDDHSLVDLSIDTYHAESNLATPMSLSLNHERPLSLFSNSTTAMLVHHYEQYSICLMQPVYHVQSPFKTIYFTTALQGCPDLNMATNGGEVSIASTAVFHSILTSSAINLQGLKPDAGHLYQLAYYHRQIALSAARKALANKTSTYKELMTAILSLVSVDVADGGTHDHWIHLEAARRLQESRHDSRLVTHETRQLNSICTMLNLFARTALYNDDPQPWAQIPDSDDEPKFADLDPSIEFLYGITPSIARAIFKINQLSKSLAYYRHASEDIPESLLAECESLGDNLALWTTESEPLSSIRDQSTLAPVMHAIAQAQVSAFYNAALIYYFRAIQDCDRRSLREEQTACLDALNRSEDLKRGHGCTRTTTTGFAAPISWPAFVASCEAVGDQRRRWKKWWARVQSYRVGNYARQRDVVYKIWDALDAKANEGPNEHDDGSTQPKTMDWRRALYEMGVRIIPV</sequence>
<feature type="compositionally biased region" description="Polar residues" evidence="3">
    <location>
        <begin position="142"/>
        <end position="152"/>
    </location>
</feature>
<dbReference type="PANTHER" id="PTHR37534:SF46">
    <property type="entry name" value="ZN(II)2CYS6 TRANSCRIPTION FACTOR (EUROFUNG)"/>
    <property type="match status" value="1"/>
</dbReference>